<dbReference type="AlphaFoldDB" id="A0A1I7X8R1"/>
<name>A0A1I7X8R1_HETBA</name>
<evidence type="ECO:0000313" key="2">
    <source>
        <dbReference type="Proteomes" id="UP000095283"/>
    </source>
</evidence>
<evidence type="ECO:0000256" key="1">
    <source>
        <dbReference type="SAM" id="MobiDB-lite"/>
    </source>
</evidence>
<dbReference type="Proteomes" id="UP000095283">
    <property type="component" value="Unplaced"/>
</dbReference>
<organism evidence="2 3">
    <name type="scientific">Heterorhabditis bacteriophora</name>
    <name type="common">Entomopathogenic nematode worm</name>
    <dbReference type="NCBI Taxonomy" id="37862"/>
    <lineage>
        <taxon>Eukaryota</taxon>
        <taxon>Metazoa</taxon>
        <taxon>Ecdysozoa</taxon>
        <taxon>Nematoda</taxon>
        <taxon>Chromadorea</taxon>
        <taxon>Rhabditida</taxon>
        <taxon>Rhabditina</taxon>
        <taxon>Rhabditomorpha</taxon>
        <taxon>Strongyloidea</taxon>
        <taxon>Heterorhabditidae</taxon>
        <taxon>Heterorhabditis</taxon>
    </lineage>
</organism>
<reference evidence="3" key="1">
    <citation type="submission" date="2016-11" db="UniProtKB">
        <authorList>
            <consortium name="WormBaseParasite"/>
        </authorList>
    </citation>
    <scope>IDENTIFICATION</scope>
</reference>
<proteinExistence type="predicted"/>
<sequence>MPKIPTVSSVRTSKIPKWTSKEYDTRNSGRPSTLNDREKEKFCGQRRVARSASLKSVGLVALMLQNLRCGEFWTSVPILSDHG</sequence>
<protein>
    <submittedName>
        <fullName evidence="3">Uncharacterized protein</fullName>
    </submittedName>
</protein>
<evidence type="ECO:0000313" key="3">
    <source>
        <dbReference type="WBParaSite" id="Hba_13965"/>
    </source>
</evidence>
<dbReference type="WBParaSite" id="Hba_13965">
    <property type="protein sequence ID" value="Hba_13965"/>
    <property type="gene ID" value="Hba_13965"/>
</dbReference>
<feature type="region of interest" description="Disordered" evidence="1">
    <location>
        <begin position="18"/>
        <end position="40"/>
    </location>
</feature>
<keyword evidence="2" id="KW-1185">Reference proteome</keyword>
<accession>A0A1I7X8R1</accession>